<dbReference type="SUPFAM" id="SSF56300">
    <property type="entry name" value="Metallo-dependent phosphatases"/>
    <property type="match status" value="1"/>
</dbReference>
<sequence length="421" mass="46351">MRGYLLGATLFLAGCASTPPGAVSPQGSRPYAMLLFGDHGYDLDYLEADERKPPLTLEQAIAVEREEWAEDKRPPAEFAPSAMIQLPDTGGYVAASGMMPVAKAMRSYCQTAQCDSAVMLGDNIYPNGPTSGADGISDAKRFNEILLEPYKDFGSIAPDFRIYATLGNHDWRTSREAALSEVRYLETTKPFYMDGIFYRVSPPGRPDVEIFVLDTEVLLANEKVYEAELADDGSELPGTTLEEPEPWTKPQNEGERNMVAWLEQSLRQSTARWKIVMAHHPIWSSAGSKFQQARVLRRLILPTMCKYADMFLAGHEHTLELHTDSCAAAVPGSNLPPLPQIVSGAAAKQRPVNSAFMAHQARNNPELKTSYAKGLIWGYVHLTMDGDQATARVFTTPNDGSGANVLEATEHYARRTGILPH</sequence>
<dbReference type="Gene3D" id="3.60.21.10">
    <property type="match status" value="1"/>
</dbReference>
<evidence type="ECO:0000256" key="2">
    <source>
        <dbReference type="ARBA" id="ARBA00022801"/>
    </source>
</evidence>
<evidence type="ECO:0000259" key="4">
    <source>
        <dbReference type="Pfam" id="PF00149"/>
    </source>
</evidence>
<protein>
    <submittedName>
        <fullName evidence="5">Metallophosphoesterase</fullName>
    </submittedName>
</protein>
<keyword evidence="6" id="KW-1185">Reference proteome</keyword>
<keyword evidence="2" id="KW-0378">Hydrolase</keyword>
<dbReference type="PANTHER" id="PTHR10161">
    <property type="entry name" value="TARTRATE-RESISTANT ACID PHOSPHATASE TYPE 5"/>
    <property type="match status" value="1"/>
</dbReference>
<reference evidence="5 6" key="1">
    <citation type="submission" date="2022-05" db="EMBL/GenBank/DDBJ databases">
        <authorList>
            <person name="Jo J.-H."/>
            <person name="Im W.-T."/>
        </authorList>
    </citation>
    <scope>NUCLEOTIDE SEQUENCE [LARGE SCALE GENOMIC DNA]</scope>
    <source>
        <strain evidence="5 6">NSE70-1</strain>
    </source>
</reference>
<keyword evidence="1" id="KW-0732">Signal</keyword>
<comment type="caution">
    <text evidence="5">The sequence shown here is derived from an EMBL/GenBank/DDBJ whole genome shotgun (WGS) entry which is preliminary data.</text>
</comment>
<dbReference type="PROSITE" id="PS51257">
    <property type="entry name" value="PROKAR_LIPOPROTEIN"/>
    <property type="match status" value="1"/>
</dbReference>
<evidence type="ECO:0000256" key="3">
    <source>
        <dbReference type="SAM" id="MobiDB-lite"/>
    </source>
</evidence>
<organism evidence="5 6">
    <name type="scientific">Sphingomonas caseinilyticus</name>
    <dbReference type="NCBI Taxonomy" id="2908205"/>
    <lineage>
        <taxon>Bacteria</taxon>
        <taxon>Pseudomonadati</taxon>
        <taxon>Pseudomonadota</taxon>
        <taxon>Alphaproteobacteria</taxon>
        <taxon>Sphingomonadales</taxon>
        <taxon>Sphingomonadaceae</taxon>
        <taxon>Sphingomonas</taxon>
    </lineage>
</organism>
<accession>A0ABT0RWV9</accession>
<evidence type="ECO:0000256" key="1">
    <source>
        <dbReference type="ARBA" id="ARBA00022729"/>
    </source>
</evidence>
<gene>
    <name evidence="5" type="ORF">LZ496_12050</name>
</gene>
<dbReference type="Proteomes" id="UP001203410">
    <property type="component" value="Unassembled WGS sequence"/>
</dbReference>
<dbReference type="PANTHER" id="PTHR10161:SF14">
    <property type="entry name" value="TARTRATE-RESISTANT ACID PHOSPHATASE TYPE 5"/>
    <property type="match status" value="1"/>
</dbReference>
<dbReference type="RefSeq" id="WP_249904970.1">
    <property type="nucleotide sequence ID" value="NZ_JAMGBA010000003.1"/>
</dbReference>
<feature type="region of interest" description="Disordered" evidence="3">
    <location>
        <begin position="231"/>
        <end position="252"/>
    </location>
</feature>
<dbReference type="InterPro" id="IPR004843">
    <property type="entry name" value="Calcineurin-like_PHP"/>
</dbReference>
<dbReference type="InterPro" id="IPR029052">
    <property type="entry name" value="Metallo-depent_PP-like"/>
</dbReference>
<feature type="domain" description="Calcineurin-like phosphoesterase" evidence="4">
    <location>
        <begin position="118"/>
        <end position="318"/>
    </location>
</feature>
<proteinExistence type="predicted"/>
<dbReference type="InterPro" id="IPR051558">
    <property type="entry name" value="Metallophosphoesterase_PAP"/>
</dbReference>
<evidence type="ECO:0000313" key="6">
    <source>
        <dbReference type="Proteomes" id="UP001203410"/>
    </source>
</evidence>
<name>A0ABT0RWV9_9SPHN</name>
<dbReference type="EMBL" id="JAMGBA010000003">
    <property type="protein sequence ID" value="MCL6699513.1"/>
    <property type="molecule type" value="Genomic_DNA"/>
</dbReference>
<evidence type="ECO:0000313" key="5">
    <source>
        <dbReference type="EMBL" id="MCL6699513.1"/>
    </source>
</evidence>
<dbReference type="Pfam" id="PF00149">
    <property type="entry name" value="Metallophos"/>
    <property type="match status" value="1"/>
</dbReference>